<evidence type="ECO:0000313" key="9">
    <source>
        <dbReference type="WBParaSite" id="TMUE_3000012865.1"/>
    </source>
</evidence>
<accession>A0A5S6R031</accession>
<keyword evidence="4" id="KW-0539">Nucleus</keyword>
<evidence type="ECO:0000256" key="6">
    <source>
        <dbReference type="SAM" id="Coils"/>
    </source>
</evidence>
<dbReference type="GO" id="GO:0030686">
    <property type="term" value="C:90S preribosome"/>
    <property type="evidence" value="ECO:0007669"/>
    <property type="project" value="TreeGrafter"/>
</dbReference>
<dbReference type="SUPFAM" id="SSF50978">
    <property type="entry name" value="WD40 repeat-like"/>
    <property type="match status" value="1"/>
</dbReference>
<dbReference type="STRING" id="70415.A0A5S6R031"/>
<sequence length="329" mass="37473">MMHNVLRLEFLPYHFLLVGSTRDSFLHWLDISIGKMVASYATRYGQMDVLCQNPTNGIIHSGCAKGVVSLWSPNVNEPLVKMLCHPCPIRAICVDTTGRYMATAGAEKCIRIWDLRSYKELWNLKAAPVSQMTFSQQGLLACAMGTRVRIYKSICCQPIDCPYMTHNCREVISDLQFCPYEDVLGVGHRAGYTSLLVPGAGEPNIDAFEANPFQSKSQRREAEVRALLDKIQPEMITLEPADIVRINREKGNDALSDKIKFLYSKTSNAQLIEKQNAKKEKRRKGLKVKRKQAVRAEKQREILKEKRRIRQELVDMGVLKDMKHKQSTE</sequence>
<dbReference type="Proteomes" id="UP000046395">
    <property type="component" value="Unassembled WGS sequence"/>
</dbReference>
<keyword evidence="6" id="KW-0175">Coiled coil</keyword>
<dbReference type="Pfam" id="PF00400">
    <property type="entry name" value="WD40"/>
    <property type="match status" value="1"/>
</dbReference>
<evidence type="ECO:0000256" key="1">
    <source>
        <dbReference type="ARBA" id="ARBA00004604"/>
    </source>
</evidence>
<dbReference type="WBParaSite" id="TMUE_3000012865.1">
    <property type="protein sequence ID" value="TMUE_3000012865.1"/>
    <property type="gene ID" value="WBGene00301744"/>
</dbReference>
<protein>
    <submittedName>
        <fullName evidence="9">WD_REPEATS_REGION domain-containing protein</fullName>
    </submittedName>
</protein>
<proteinExistence type="predicted"/>
<comment type="subcellular location">
    <subcellularLocation>
        <location evidence="1">Nucleus</location>
        <location evidence="1">Nucleolus</location>
    </subcellularLocation>
</comment>
<feature type="coiled-coil region" evidence="6">
    <location>
        <begin position="269"/>
        <end position="306"/>
    </location>
</feature>
<keyword evidence="2 5" id="KW-0853">WD repeat</keyword>
<feature type="repeat" description="WD" evidence="5">
    <location>
        <begin position="82"/>
        <end position="123"/>
    </location>
</feature>
<reference evidence="9" key="1">
    <citation type="submission" date="2019-12" db="UniProtKB">
        <authorList>
            <consortium name="WormBaseParasite"/>
        </authorList>
    </citation>
    <scope>IDENTIFICATION</scope>
</reference>
<dbReference type="InterPro" id="IPR012952">
    <property type="entry name" value="BING4_C_dom"/>
</dbReference>
<dbReference type="InterPro" id="IPR040315">
    <property type="entry name" value="WDR46/Utp7"/>
</dbReference>
<keyword evidence="3" id="KW-0677">Repeat</keyword>
<evidence type="ECO:0000313" key="8">
    <source>
        <dbReference type="Proteomes" id="UP000046395"/>
    </source>
</evidence>
<name>A0A5S6R031_TRIMR</name>
<evidence type="ECO:0000256" key="4">
    <source>
        <dbReference type="ARBA" id="ARBA00023242"/>
    </source>
</evidence>
<dbReference type="InterPro" id="IPR036322">
    <property type="entry name" value="WD40_repeat_dom_sf"/>
</dbReference>
<evidence type="ECO:0000259" key="7">
    <source>
        <dbReference type="SMART" id="SM01033"/>
    </source>
</evidence>
<dbReference type="SMART" id="SM01033">
    <property type="entry name" value="BING4CT"/>
    <property type="match status" value="1"/>
</dbReference>
<dbReference type="InterPro" id="IPR015943">
    <property type="entry name" value="WD40/YVTN_repeat-like_dom_sf"/>
</dbReference>
<dbReference type="PANTHER" id="PTHR14085">
    <property type="entry name" value="WD-REPEAT PROTEIN BING4"/>
    <property type="match status" value="1"/>
</dbReference>
<organism evidence="8 9">
    <name type="scientific">Trichuris muris</name>
    <name type="common">Mouse whipworm</name>
    <dbReference type="NCBI Taxonomy" id="70415"/>
    <lineage>
        <taxon>Eukaryota</taxon>
        <taxon>Metazoa</taxon>
        <taxon>Ecdysozoa</taxon>
        <taxon>Nematoda</taxon>
        <taxon>Enoplea</taxon>
        <taxon>Dorylaimia</taxon>
        <taxon>Trichinellida</taxon>
        <taxon>Trichuridae</taxon>
        <taxon>Trichuris</taxon>
    </lineage>
</organism>
<dbReference type="Pfam" id="PF08149">
    <property type="entry name" value="BING4CT"/>
    <property type="match status" value="1"/>
</dbReference>
<dbReference type="PROSITE" id="PS50082">
    <property type="entry name" value="WD_REPEATS_2"/>
    <property type="match status" value="1"/>
</dbReference>
<dbReference type="Gene3D" id="2.130.10.10">
    <property type="entry name" value="YVTN repeat-like/Quinoprotein amine dehydrogenase"/>
    <property type="match status" value="1"/>
</dbReference>
<evidence type="ECO:0000256" key="2">
    <source>
        <dbReference type="ARBA" id="ARBA00022574"/>
    </source>
</evidence>
<dbReference type="PANTHER" id="PTHR14085:SF3">
    <property type="entry name" value="WD REPEAT-CONTAINING PROTEIN 46"/>
    <property type="match status" value="1"/>
</dbReference>
<dbReference type="GO" id="GO:0000462">
    <property type="term" value="P:maturation of SSU-rRNA from tricistronic rRNA transcript (SSU-rRNA, 5.8S rRNA, LSU-rRNA)"/>
    <property type="evidence" value="ECO:0007669"/>
    <property type="project" value="TreeGrafter"/>
</dbReference>
<evidence type="ECO:0000256" key="5">
    <source>
        <dbReference type="PROSITE-ProRule" id="PRU00221"/>
    </source>
</evidence>
<feature type="domain" description="BING4 C-terminal" evidence="7">
    <location>
        <begin position="162"/>
        <end position="240"/>
    </location>
</feature>
<dbReference type="AlphaFoldDB" id="A0A5S6R031"/>
<dbReference type="InterPro" id="IPR001680">
    <property type="entry name" value="WD40_rpt"/>
</dbReference>
<keyword evidence="8" id="KW-1185">Reference proteome</keyword>
<dbReference type="SMART" id="SM00320">
    <property type="entry name" value="WD40"/>
    <property type="match status" value="2"/>
</dbReference>
<evidence type="ECO:0000256" key="3">
    <source>
        <dbReference type="ARBA" id="ARBA00022737"/>
    </source>
</evidence>
<dbReference type="GO" id="GO:0032040">
    <property type="term" value="C:small-subunit processome"/>
    <property type="evidence" value="ECO:0007669"/>
    <property type="project" value="TreeGrafter"/>
</dbReference>